<evidence type="ECO:0000313" key="1">
    <source>
        <dbReference type="EMBL" id="KAG1786055.1"/>
    </source>
</evidence>
<dbReference type="AlphaFoldDB" id="A0A9P7ADC2"/>
<protein>
    <submittedName>
        <fullName evidence="1">Uncharacterized protein</fullName>
    </submittedName>
</protein>
<comment type="caution">
    <text evidence="1">The sequence shown here is derived from an EMBL/GenBank/DDBJ whole genome shotgun (WGS) entry which is preliminary data.</text>
</comment>
<proteinExistence type="predicted"/>
<gene>
    <name evidence="1" type="ORF">HD556DRAFT_1539712</name>
</gene>
<name>A0A9P7ADC2_9AGAM</name>
<organism evidence="1 2">
    <name type="scientific">Suillus plorans</name>
    <dbReference type="NCBI Taxonomy" id="116603"/>
    <lineage>
        <taxon>Eukaryota</taxon>
        <taxon>Fungi</taxon>
        <taxon>Dikarya</taxon>
        <taxon>Basidiomycota</taxon>
        <taxon>Agaricomycotina</taxon>
        <taxon>Agaricomycetes</taxon>
        <taxon>Agaricomycetidae</taxon>
        <taxon>Boletales</taxon>
        <taxon>Suillineae</taxon>
        <taxon>Suillaceae</taxon>
        <taxon>Suillus</taxon>
    </lineage>
</organism>
<dbReference type="OrthoDB" id="10585598at2759"/>
<sequence>MCLASLDLESLMATISRTHQFTDDCCRSPVPNHGLNLTIGQVRPWFGPWFPILAGPNRNEVHGSLFLGRFSHGFGPSRTIRDREPKLPCKAGNFSSALMGTSTSGILDIFQFCPDTRISCSQLSNQAQGFSNAHGGDWLCLHWSESILTLFSQSFSDKFKHLSRRTLYSWEHRHILLRTGYNTAQDHLLLEVDALGAVKVDFGGIVSCAKL</sequence>
<dbReference type="GeneID" id="64603491"/>
<dbReference type="Proteomes" id="UP000719766">
    <property type="component" value="Unassembled WGS sequence"/>
</dbReference>
<accession>A0A9P7ADC2</accession>
<dbReference type="EMBL" id="JABBWE010000098">
    <property type="protein sequence ID" value="KAG1786055.1"/>
    <property type="molecule type" value="Genomic_DNA"/>
</dbReference>
<keyword evidence="2" id="KW-1185">Reference proteome</keyword>
<evidence type="ECO:0000313" key="2">
    <source>
        <dbReference type="Proteomes" id="UP000719766"/>
    </source>
</evidence>
<reference evidence="1" key="1">
    <citation type="journal article" date="2020" name="New Phytol.">
        <title>Comparative genomics reveals dynamic genome evolution in host specialist ectomycorrhizal fungi.</title>
        <authorList>
            <person name="Lofgren L.A."/>
            <person name="Nguyen N.H."/>
            <person name="Vilgalys R."/>
            <person name="Ruytinx J."/>
            <person name="Liao H.L."/>
            <person name="Branco S."/>
            <person name="Kuo A."/>
            <person name="LaButti K."/>
            <person name="Lipzen A."/>
            <person name="Andreopoulos W."/>
            <person name="Pangilinan J."/>
            <person name="Riley R."/>
            <person name="Hundley H."/>
            <person name="Na H."/>
            <person name="Barry K."/>
            <person name="Grigoriev I.V."/>
            <person name="Stajich J.E."/>
            <person name="Kennedy P.G."/>
        </authorList>
    </citation>
    <scope>NUCLEOTIDE SEQUENCE</scope>
    <source>
        <strain evidence="1">S12</strain>
    </source>
</reference>
<dbReference type="RefSeq" id="XP_041153533.1">
    <property type="nucleotide sequence ID" value="XM_041309727.1"/>
</dbReference>